<evidence type="ECO:0000259" key="5">
    <source>
        <dbReference type="PROSITE" id="PS01124"/>
    </source>
</evidence>
<dbReference type="PROSITE" id="PS00041">
    <property type="entry name" value="HTH_ARAC_FAMILY_1"/>
    <property type="match status" value="1"/>
</dbReference>
<protein>
    <submittedName>
        <fullName evidence="6">AraC family transcriptional regulator</fullName>
    </submittedName>
</protein>
<keyword evidence="1" id="KW-0805">Transcription regulation</keyword>
<evidence type="ECO:0000256" key="1">
    <source>
        <dbReference type="ARBA" id="ARBA00023015"/>
    </source>
</evidence>
<dbReference type="SMART" id="SM00342">
    <property type="entry name" value="HTH_ARAC"/>
    <property type="match status" value="2"/>
</dbReference>
<dbReference type="GO" id="GO:0003700">
    <property type="term" value="F:DNA-binding transcription factor activity"/>
    <property type="evidence" value="ECO:0007669"/>
    <property type="project" value="InterPro"/>
</dbReference>
<dbReference type="Proteomes" id="UP000230886">
    <property type="component" value="Unassembled WGS sequence"/>
</dbReference>
<keyword evidence="2" id="KW-0238">DNA-binding</keyword>
<feature type="region of interest" description="Disordered" evidence="4">
    <location>
        <begin position="235"/>
        <end position="258"/>
    </location>
</feature>
<evidence type="ECO:0000256" key="2">
    <source>
        <dbReference type="ARBA" id="ARBA00023125"/>
    </source>
</evidence>
<evidence type="ECO:0000313" key="6">
    <source>
        <dbReference type="EMBL" id="PCK28272.1"/>
    </source>
</evidence>
<dbReference type="Gene3D" id="1.10.10.60">
    <property type="entry name" value="Homeodomain-like"/>
    <property type="match status" value="2"/>
</dbReference>
<dbReference type="Gene3D" id="2.60.120.10">
    <property type="entry name" value="Jelly Rolls"/>
    <property type="match status" value="1"/>
</dbReference>
<gene>
    <name evidence="6" type="ORF">CHR55_07555</name>
</gene>
<dbReference type="InterPro" id="IPR018062">
    <property type="entry name" value="HTH_AraC-typ_CS"/>
</dbReference>
<proteinExistence type="predicted"/>
<evidence type="ECO:0000256" key="3">
    <source>
        <dbReference type="ARBA" id="ARBA00023163"/>
    </source>
</evidence>
<dbReference type="SUPFAM" id="SSF46689">
    <property type="entry name" value="Homeodomain-like"/>
    <property type="match status" value="3"/>
</dbReference>
<dbReference type="InterPro" id="IPR011051">
    <property type="entry name" value="RmlC_Cupin_sf"/>
</dbReference>
<dbReference type="PANTHER" id="PTHR11019:SF159">
    <property type="entry name" value="TRANSCRIPTIONAL REGULATOR-RELATED"/>
    <property type="match status" value="1"/>
</dbReference>
<dbReference type="CDD" id="cd02208">
    <property type="entry name" value="cupin_RmlC-like"/>
    <property type="match status" value="1"/>
</dbReference>
<reference evidence="6 7" key="1">
    <citation type="submission" date="2017-07" db="EMBL/GenBank/DDBJ databases">
        <title>Draft sequence of Rhodococcus enclensis 23b-28.</title>
        <authorList>
            <person name="Besaury L."/>
            <person name="Sancelme M."/>
            <person name="Amato P."/>
            <person name="Lallement A."/>
            <person name="Delort A.-M."/>
        </authorList>
    </citation>
    <scope>NUCLEOTIDE SEQUENCE [LARGE SCALE GENOMIC DNA]</scope>
    <source>
        <strain evidence="6 7">23b-28</strain>
    </source>
</reference>
<dbReference type="RefSeq" id="WP_099697219.1">
    <property type="nucleotide sequence ID" value="NZ_NOVD01000003.1"/>
</dbReference>
<keyword evidence="3" id="KW-0804">Transcription</keyword>
<dbReference type="InterPro" id="IPR018060">
    <property type="entry name" value="HTH_AraC"/>
</dbReference>
<dbReference type="EMBL" id="NOVD01000003">
    <property type="protein sequence ID" value="PCK28272.1"/>
    <property type="molecule type" value="Genomic_DNA"/>
</dbReference>
<evidence type="ECO:0000256" key="4">
    <source>
        <dbReference type="SAM" id="MobiDB-lite"/>
    </source>
</evidence>
<dbReference type="InterPro" id="IPR014710">
    <property type="entry name" value="RmlC-like_jellyroll"/>
</dbReference>
<feature type="domain" description="HTH araC/xylS-type" evidence="5">
    <location>
        <begin position="416"/>
        <end position="513"/>
    </location>
</feature>
<sequence length="538" mass="58767">MLPLSGRSDAIDLGSIRACRTEPSIGRSPLLFWVLAGSGRVRTGSTVYEVPAGELLWIPAGVRYSMETDSDSVAFPILLPPSNGVSAGPATVTRLRVPPGWEDRLIHEFVHNLGYLRGDAAHPSSLFEMITRADDGATSLPQLPQSREAFEIAHALLRTPGTDDTEAQFAKRAGISIRTLQRYFVEETGLTFTRWRLRARIAASLEYLKQDREIGWIANEVGFETGSGFTRAFRSQMGESPSDYRRRALSGPTDRSVDTDNDQALVRMLAETRQPGETAPPIPANATWPRVNGAHVAVWVYRGQARVDVADRSWELRTGEAMILPAGVLNTVTVPTGSLLLPLGFRSSNGSTVSADALETVQFSPADELALLHTFVAAYTPLRPHGHDSSAAFDIIATGPLAQPVSNPSPADSIATRLAATIAARPADPRTLDEWAQEFGTDAARLRREFRIETGTTYPQWRSLSRMTQARTQLQLGVAPGTVSRNLGYAHLPAFSRAFRTAHGISPQRFQAQSVERALWLRSVPRAAEPSARVLHTH</sequence>
<name>A0A2A5JFZ4_RHOSG</name>
<dbReference type="InterPro" id="IPR009057">
    <property type="entry name" value="Homeodomain-like_sf"/>
</dbReference>
<dbReference type="PANTHER" id="PTHR11019">
    <property type="entry name" value="HTH-TYPE TRANSCRIPTIONAL REGULATOR NIMR"/>
    <property type="match status" value="1"/>
</dbReference>
<dbReference type="PROSITE" id="PS01124">
    <property type="entry name" value="HTH_ARAC_FAMILY_2"/>
    <property type="match status" value="2"/>
</dbReference>
<dbReference type="SUPFAM" id="SSF51182">
    <property type="entry name" value="RmlC-like cupins"/>
    <property type="match status" value="1"/>
</dbReference>
<organism evidence="6 7">
    <name type="scientific">Rhodococcus qingshengii</name>
    <dbReference type="NCBI Taxonomy" id="334542"/>
    <lineage>
        <taxon>Bacteria</taxon>
        <taxon>Bacillati</taxon>
        <taxon>Actinomycetota</taxon>
        <taxon>Actinomycetes</taxon>
        <taxon>Mycobacteriales</taxon>
        <taxon>Nocardiaceae</taxon>
        <taxon>Rhodococcus</taxon>
        <taxon>Rhodococcus erythropolis group</taxon>
    </lineage>
</organism>
<accession>A0A2A5JFZ4</accession>
<feature type="domain" description="HTH araC/xylS-type" evidence="5">
    <location>
        <begin position="147"/>
        <end position="247"/>
    </location>
</feature>
<evidence type="ECO:0000313" key="7">
    <source>
        <dbReference type="Proteomes" id="UP000230886"/>
    </source>
</evidence>
<comment type="caution">
    <text evidence="6">The sequence shown here is derived from an EMBL/GenBank/DDBJ whole genome shotgun (WGS) entry which is preliminary data.</text>
</comment>
<dbReference type="AlphaFoldDB" id="A0A2A5JFZ4"/>
<dbReference type="GO" id="GO:0043565">
    <property type="term" value="F:sequence-specific DNA binding"/>
    <property type="evidence" value="ECO:0007669"/>
    <property type="project" value="InterPro"/>
</dbReference>
<dbReference type="Pfam" id="PF12833">
    <property type="entry name" value="HTH_18"/>
    <property type="match status" value="2"/>
</dbReference>